<keyword evidence="4" id="KW-1185">Reference proteome</keyword>
<proteinExistence type="predicted"/>
<keyword evidence="1" id="KW-0051">Antiviral defense</keyword>
<sequence>MNLKTQGFILLDVDVVALNNAGKSTNSNFDNAVATKKIFKNGRTYTYVSGQAWRYWWREALQKNHGWQLSPVTRETKIAFTAADPIKYADDDIFGYMKAAKDVVVDEQGKPILDKKGKEQKEDVTVTRVSPLKNSVIVSVGATRPVENWSSMARQDGDSVPYSKEEYSSIMKGMFSLDIAQVGTFATYNKTGFKNLTEKLKETALSNGAREIDDPFVKDVDGNAKKLVQLLPDVRKQRIKDTIQALKTISGGAMQTNNMGDVTPKFIVLATMTTGNHPFSHIAASNGVNNEKTYLNIEGIKEVLKDYKEQFQGAIFIGRRSGFMDEYAEELKSLEAQADGYPKVQIGSINETIDNYCKQLEDQIV</sequence>
<comment type="caution">
    <text evidence="3">The sequence shown here is derived from an EMBL/GenBank/DDBJ whole genome shotgun (WGS) entry which is preliminary data.</text>
</comment>
<gene>
    <name evidence="3" type="ORF">A4R26_20465</name>
</gene>
<dbReference type="InterPro" id="IPR013414">
    <property type="entry name" value="Cas7/Cst2/DevR_sub_I-B/Tneap"/>
</dbReference>
<dbReference type="Pfam" id="PF01905">
    <property type="entry name" value="DevR"/>
    <property type="match status" value="1"/>
</dbReference>
<evidence type="ECO:0000313" key="4">
    <source>
        <dbReference type="Proteomes" id="UP000192276"/>
    </source>
</evidence>
<comment type="function">
    <text evidence="2">CRISPR (clustered regularly interspaced short palindromic repeat) is an adaptive immune system that provides protection against mobile genetic elements (viruses, transposable elements and conjugative plasmids). CRISPR clusters contain spacers, sequences complementary to antecedent mobile elements, and target invading nucleic acids. CRISPR clusters are transcribed and processed into CRISPR RNA (crRNA).</text>
</comment>
<organism evidence="3 4">
    <name type="scientific">Niastella populi</name>
    <dbReference type="NCBI Taxonomy" id="550983"/>
    <lineage>
        <taxon>Bacteria</taxon>
        <taxon>Pseudomonadati</taxon>
        <taxon>Bacteroidota</taxon>
        <taxon>Chitinophagia</taxon>
        <taxon>Chitinophagales</taxon>
        <taxon>Chitinophagaceae</taxon>
        <taxon>Niastella</taxon>
    </lineage>
</organism>
<accession>A0A1V9FN55</accession>
<evidence type="ECO:0000313" key="3">
    <source>
        <dbReference type="EMBL" id="OQP59772.1"/>
    </source>
</evidence>
<dbReference type="InterPro" id="IPR010154">
    <property type="entry name" value="CRISPR-assoc_Cas7/Cst2/DevR"/>
</dbReference>
<evidence type="ECO:0000256" key="2">
    <source>
        <dbReference type="ARBA" id="ARBA00025626"/>
    </source>
</evidence>
<evidence type="ECO:0000256" key="1">
    <source>
        <dbReference type="ARBA" id="ARBA00023118"/>
    </source>
</evidence>
<dbReference type="NCBIfam" id="TIGR01875">
    <property type="entry name" value="cas_MJ0381"/>
    <property type="match status" value="1"/>
</dbReference>
<dbReference type="NCBIfam" id="TIGR02585">
    <property type="entry name" value="cas_Cst2_DevR"/>
    <property type="match status" value="2"/>
</dbReference>
<dbReference type="EMBL" id="LWBP01000167">
    <property type="protein sequence ID" value="OQP59772.1"/>
    <property type="molecule type" value="Genomic_DNA"/>
</dbReference>
<reference evidence="4" key="1">
    <citation type="submission" date="2016-04" db="EMBL/GenBank/DDBJ databases">
        <authorList>
            <person name="Chen L."/>
            <person name="Zhuang W."/>
            <person name="Wang G."/>
        </authorList>
    </citation>
    <scope>NUCLEOTIDE SEQUENCE [LARGE SCALE GENOMIC DNA]</scope>
    <source>
        <strain evidence="4">208</strain>
    </source>
</reference>
<dbReference type="GO" id="GO:0051607">
    <property type="term" value="P:defense response to virus"/>
    <property type="evidence" value="ECO:0007669"/>
    <property type="project" value="UniProtKB-KW"/>
</dbReference>
<dbReference type="STRING" id="550983.A4R26_20465"/>
<protein>
    <submittedName>
        <fullName evidence="3">Type I-B CRISPR-associated protein Cas7/Cst2/DevR</fullName>
    </submittedName>
</protein>
<dbReference type="AlphaFoldDB" id="A0A1V9FN55"/>
<dbReference type="Proteomes" id="UP000192276">
    <property type="component" value="Unassembled WGS sequence"/>
</dbReference>
<dbReference type="RefSeq" id="WP_081164448.1">
    <property type="nucleotide sequence ID" value="NZ_LWBP01000167.1"/>
</dbReference>
<name>A0A1V9FN55_9BACT</name>